<feature type="region of interest" description="Disordered" evidence="1">
    <location>
        <begin position="68"/>
        <end position="87"/>
    </location>
</feature>
<evidence type="ECO:0000313" key="3">
    <source>
        <dbReference type="Proteomes" id="UP000095287"/>
    </source>
</evidence>
<dbReference type="WBParaSite" id="L893_g5845.t1">
    <property type="protein sequence ID" value="L893_g5845.t1"/>
    <property type="gene ID" value="L893_g5845"/>
</dbReference>
<evidence type="ECO:0000256" key="1">
    <source>
        <dbReference type="SAM" id="MobiDB-lite"/>
    </source>
</evidence>
<dbReference type="Proteomes" id="UP000095287">
    <property type="component" value="Unplaced"/>
</dbReference>
<accession>A0A1I8AGZ7</accession>
<name>A0A1I8AGZ7_9BILA</name>
<feature type="domain" description="C2H2-type" evidence="2">
    <location>
        <begin position="291"/>
        <end position="313"/>
    </location>
</feature>
<dbReference type="SMART" id="SM00355">
    <property type="entry name" value="ZnF_C2H2"/>
    <property type="match status" value="4"/>
</dbReference>
<reference evidence="4" key="1">
    <citation type="submission" date="2016-11" db="UniProtKB">
        <authorList>
            <consortium name="WormBaseParasite"/>
        </authorList>
    </citation>
    <scope>IDENTIFICATION</scope>
</reference>
<protein>
    <submittedName>
        <fullName evidence="4">C2H2-type domain-containing protein</fullName>
    </submittedName>
</protein>
<feature type="domain" description="C2H2-type" evidence="2">
    <location>
        <begin position="179"/>
        <end position="204"/>
    </location>
</feature>
<feature type="domain" description="C2H2-type" evidence="2">
    <location>
        <begin position="209"/>
        <end position="234"/>
    </location>
</feature>
<feature type="domain" description="C2H2-type" evidence="2">
    <location>
        <begin position="318"/>
        <end position="342"/>
    </location>
</feature>
<dbReference type="InterPro" id="IPR013087">
    <property type="entry name" value="Znf_C2H2_type"/>
</dbReference>
<proteinExistence type="predicted"/>
<dbReference type="AlphaFoldDB" id="A0A1I8AGZ7"/>
<evidence type="ECO:0000259" key="2">
    <source>
        <dbReference type="SMART" id="SM00355"/>
    </source>
</evidence>
<sequence length="389" mass="45162">MVCAATPSGSGHSAEAEALVYNFVKRKKPGLLLEMFGKERCQELEKSDHLYDRNTLLSMLEAVKEQAPMVKESGSGGKEQKKSQTFRVTKKDITRISSNNGTIPGRNTIRITPELAVFNYFHERQQGEALEILFNEKTREDYDRKVESMRIWMPPLRRIYAHYRYLGLKEENRLTQEIWRCQLCQKDFKSQGKGLNLLHHIGVHEDVPCPCVIEGCDTTLRMPPSLGSHLMRIHVLPSASMTSQQYPALKEINKQFYKKAEAFRKKYFPPESFIGFDDRKLRNTARDFEDAQCKQCGKISSNEMARRRHVADHLKLSYKCVFEGCDYKAEPNRLSAHFNNKHSTKIGDLNEEQLFKFKQIKVNFGENLRKEVRNYFPYKTEVPEDGIFC</sequence>
<evidence type="ECO:0000313" key="4">
    <source>
        <dbReference type="WBParaSite" id="L893_g5845.t1"/>
    </source>
</evidence>
<keyword evidence="3" id="KW-1185">Reference proteome</keyword>
<organism evidence="3 4">
    <name type="scientific">Steinernema glaseri</name>
    <dbReference type="NCBI Taxonomy" id="37863"/>
    <lineage>
        <taxon>Eukaryota</taxon>
        <taxon>Metazoa</taxon>
        <taxon>Ecdysozoa</taxon>
        <taxon>Nematoda</taxon>
        <taxon>Chromadorea</taxon>
        <taxon>Rhabditida</taxon>
        <taxon>Tylenchina</taxon>
        <taxon>Panagrolaimomorpha</taxon>
        <taxon>Strongyloidoidea</taxon>
        <taxon>Steinernematidae</taxon>
        <taxon>Steinernema</taxon>
    </lineage>
</organism>